<evidence type="ECO:0000313" key="4">
    <source>
        <dbReference type="Proteomes" id="UP000192220"/>
    </source>
</evidence>
<gene>
    <name evidence="5" type="primary">srp9</name>
</gene>
<evidence type="ECO:0000256" key="1">
    <source>
        <dbReference type="ARBA" id="ARBA00023135"/>
    </source>
</evidence>
<protein>
    <submittedName>
        <fullName evidence="5">Signal recognition particle 9 kDa protein</fullName>
    </submittedName>
</protein>
<proteinExistence type="predicted"/>
<dbReference type="SUPFAM" id="SSF54762">
    <property type="entry name" value="Signal recognition particle alu RNA binding heterodimer, SRP9/14"/>
    <property type="match status" value="1"/>
</dbReference>
<keyword evidence="1" id="KW-0687">Ribonucleoprotein</keyword>
<evidence type="ECO:0000256" key="2">
    <source>
        <dbReference type="ARBA" id="ARBA00045462"/>
    </source>
</evidence>
<sequence>MPHYHTWEEFARAAEKLYLVDPMKVRVVLKYRHCDGNLCIKVTDNAVVSKPSEVSQIPVKQSVVNTR</sequence>
<dbReference type="GO" id="GO:0006614">
    <property type="term" value="P:SRP-dependent cotranslational protein targeting to membrane"/>
    <property type="evidence" value="ECO:0007669"/>
    <property type="project" value="InterPro"/>
</dbReference>
<dbReference type="InterPro" id="IPR009018">
    <property type="entry name" value="Signal_recog_particle_SRP9/14"/>
</dbReference>
<reference evidence="5" key="1">
    <citation type="submission" date="2025-08" db="UniProtKB">
        <authorList>
            <consortium name="RefSeq"/>
        </authorList>
    </citation>
    <scope>IDENTIFICATION</scope>
    <source>
        <strain evidence="5">Quisiro</strain>
        <tissue evidence="5">Liver</tissue>
    </source>
</reference>
<dbReference type="GO" id="GO:0008312">
    <property type="term" value="F:7S RNA binding"/>
    <property type="evidence" value="ECO:0007669"/>
    <property type="project" value="InterPro"/>
</dbReference>
<dbReference type="OrthoDB" id="360923at2759"/>
<dbReference type="Gene3D" id="3.30.720.10">
    <property type="entry name" value="Signal recognition particle alu RNA binding heterodimer, srp9/1"/>
    <property type="match status" value="1"/>
</dbReference>
<keyword evidence="4" id="KW-1185">Reference proteome</keyword>
<dbReference type="KEGG" id="alim:106511315"/>
<dbReference type="PANTHER" id="PTHR12834">
    <property type="entry name" value="SIGNAL RECOGNITION PARTICLE 9 KDA PROTEIN"/>
    <property type="match status" value="1"/>
</dbReference>
<keyword evidence="1" id="KW-0733">Signal recognition particle</keyword>
<dbReference type="GeneID" id="106511315"/>
<dbReference type="CTD" id="6726"/>
<dbReference type="GO" id="GO:0005786">
    <property type="term" value="C:signal recognition particle, endoplasmic reticulum targeting"/>
    <property type="evidence" value="ECO:0007669"/>
    <property type="project" value="UniProtKB-KW"/>
</dbReference>
<dbReference type="AlphaFoldDB" id="A0A2I4AJ22"/>
<dbReference type="InParanoid" id="A0A2I4AJ22"/>
<accession>A0A2I4AJ22</accession>
<feature type="domain" description="SRP9" evidence="3">
    <location>
        <begin position="5"/>
        <end position="45"/>
    </location>
</feature>
<dbReference type="RefSeq" id="XP_013855520.1">
    <property type="nucleotide sequence ID" value="XM_014000066.1"/>
</dbReference>
<dbReference type="InterPro" id="IPR039432">
    <property type="entry name" value="SRP9_dom"/>
</dbReference>
<evidence type="ECO:0000259" key="3">
    <source>
        <dbReference type="Pfam" id="PF05486"/>
    </source>
</evidence>
<dbReference type="Pfam" id="PF05486">
    <property type="entry name" value="SRP9-21"/>
    <property type="match status" value="1"/>
</dbReference>
<organism evidence="4 5">
    <name type="scientific">Austrofundulus limnaeus</name>
    <name type="common">Annual killifish</name>
    <dbReference type="NCBI Taxonomy" id="52670"/>
    <lineage>
        <taxon>Eukaryota</taxon>
        <taxon>Metazoa</taxon>
        <taxon>Chordata</taxon>
        <taxon>Craniata</taxon>
        <taxon>Vertebrata</taxon>
        <taxon>Euteleostomi</taxon>
        <taxon>Actinopterygii</taxon>
        <taxon>Neopterygii</taxon>
        <taxon>Teleostei</taxon>
        <taxon>Neoteleostei</taxon>
        <taxon>Acanthomorphata</taxon>
        <taxon>Ovalentaria</taxon>
        <taxon>Atherinomorphae</taxon>
        <taxon>Cyprinodontiformes</taxon>
        <taxon>Rivulidae</taxon>
        <taxon>Austrofundulus</taxon>
    </lineage>
</organism>
<evidence type="ECO:0000313" key="5">
    <source>
        <dbReference type="RefSeq" id="XP_013855520.1"/>
    </source>
</evidence>
<name>A0A2I4AJ22_AUSLI</name>
<dbReference type="FunCoup" id="A0A2I4AJ22">
    <property type="interactions" value="1294"/>
</dbReference>
<dbReference type="PANTHER" id="PTHR12834:SF12">
    <property type="entry name" value="SIGNAL RECOGNITION PARTICLE 9 KDA PROTEIN"/>
    <property type="match status" value="1"/>
</dbReference>
<dbReference type="InterPro" id="IPR039914">
    <property type="entry name" value="SRP9-like"/>
</dbReference>
<comment type="function">
    <text evidence="2">Component of the signal recognition particle (SRP) complex, a ribonucleoprotein complex that mediates the cotranslational targeting of secretory and membrane proteins to the endoplasmic reticulum (ER). SRP9 together with SRP14 and the Alu portion of the SRP RNA, constitutes the elongation arrest domain of SRP. The complex of SRP9 and SRP14 is required for SRP RNA binding.</text>
</comment>
<dbReference type="STRING" id="52670.A0A2I4AJ22"/>
<dbReference type="Proteomes" id="UP000192220">
    <property type="component" value="Unplaced"/>
</dbReference>